<dbReference type="Gramene" id="GBG93402">
    <property type="protein sequence ID" value="GBG93402"/>
    <property type="gene ID" value="CBR_g68530"/>
</dbReference>
<feature type="region of interest" description="Disordered" evidence="2">
    <location>
        <begin position="1726"/>
        <end position="1783"/>
    </location>
</feature>
<reference evidence="4 5" key="1">
    <citation type="journal article" date="2018" name="Cell">
        <title>The Chara Genome: Secondary Complexity and Implications for Plant Terrestrialization.</title>
        <authorList>
            <person name="Nishiyama T."/>
            <person name="Sakayama H."/>
            <person name="Vries J.D."/>
            <person name="Buschmann H."/>
            <person name="Saint-Marcoux D."/>
            <person name="Ullrich K.K."/>
            <person name="Haas F.B."/>
            <person name="Vanderstraeten L."/>
            <person name="Becker D."/>
            <person name="Lang D."/>
            <person name="Vosolsobe S."/>
            <person name="Rombauts S."/>
            <person name="Wilhelmsson P.K.I."/>
            <person name="Janitza P."/>
            <person name="Kern R."/>
            <person name="Heyl A."/>
            <person name="Rumpler F."/>
            <person name="Villalobos L.I.A.C."/>
            <person name="Clay J.M."/>
            <person name="Skokan R."/>
            <person name="Toyoda A."/>
            <person name="Suzuki Y."/>
            <person name="Kagoshima H."/>
            <person name="Schijlen E."/>
            <person name="Tajeshwar N."/>
            <person name="Catarino B."/>
            <person name="Hetherington A.J."/>
            <person name="Saltykova A."/>
            <person name="Bonnot C."/>
            <person name="Breuninger H."/>
            <person name="Symeonidi A."/>
            <person name="Radhakrishnan G.V."/>
            <person name="Van Nieuwerburgh F."/>
            <person name="Deforce D."/>
            <person name="Chang C."/>
            <person name="Karol K.G."/>
            <person name="Hedrich R."/>
            <person name="Ulvskov P."/>
            <person name="Glockner G."/>
            <person name="Delwiche C.F."/>
            <person name="Petrasek J."/>
            <person name="Van de Peer Y."/>
            <person name="Friml J."/>
            <person name="Beilby M."/>
            <person name="Dolan L."/>
            <person name="Kohara Y."/>
            <person name="Sugano S."/>
            <person name="Fujiyama A."/>
            <person name="Delaux P.-M."/>
            <person name="Quint M."/>
            <person name="TheiBen G."/>
            <person name="Hagemann M."/>
            <person name="Harholt J."/>
            <person name="Dunand C."/>
            <person name="Zachgo S."/>
            <person name="Langdale J."/>
            <person name="Maumus F."/>
            <person name="Straeten D.V.D."/>
            <person name="Gould S.B."/>
            <person name="Rensing S.A."/>
        </authorList>
    </citation>
    <scope>NUCLEOTIDE SEQUENCE [LARGE SCALE GENOMIC DNA]</scope>
    <source>
        <strain evidence="4 5">S276</strain>
    </source>
</reference>
<feature type="compositionally biased region" description="Basic and acidic residues" evidence="2">
    <location>
        <begin position="1754"/>
        <end position="1764"/>
    </location>
</feature>
<gene>
    <name evidence="4" type="ORF">CBR_g68530</name>
</gene>
<feature type="region of interest" description="Disordered" evidence="2">
    <location>
        <begin position="50"/>
        <end position="73"/>
    </location>
</feature>
<organism evidence="4 5">
    <name type="scientific">Chara braunii</name>
    <name type="common">Braun's stonewort</name>
    <dbReference type="NCBI Taxonomy" id="69332"/>
    <lineage>
        <taxon>Eukaryota</taxon>
        <taxon>Viridiplantae</taxon>
        <taxon>Streptophyta</taxon>
        <taxon>Charophyceae</taxon>
        <taxon>Charales</taxon>
        <taxon>Characeae</taxon>
        <taxon>Chara</taxon>
    </lineage>
</organism>
<evidence type="ECO:0000256" key="1">
    <source>
        <dbReference type="SAM" id="Coils"/>
    </source>
</evidence>
<evidence type="ECO:0000259" key="3">
    <source>
        <dbReference type="Pfam" id="PF26633"/>
    </source>
</evidence>
<dbReference type="EMBL" id="BFEA01001655">
    <property type="protein sequence ID" value="GBG93402.1"/>
    <property type="molecule type" value="Genomic_DNA"/>
</dbReference>
<evidence type="ECO:0000313" key="5">
    <source>
        <dbReference type="Proteomes" id="UP000265515"/>
    </source>
</evidence>
<feature type="compositionally biased region" description="Basic and acidic residues" evidence="2">
    <location>
        <begin position="794"/>
        <end position="809"/>
    </location>
</feature>
<comment type="caution">
    <text evidence="4">The sequence shown here is derived from an EMBL/GenBank/DDBJ whole genome shotgun (WGS) entry which is preliminary data.</text>
</comment>
<dbReference type="InterPro" id="IPR025662">
    <property type="entry name" value="Sigma_54_int_dom_ATP-bd_1"/>
</dbReference>
<sequence>MNDPSAGYPHGAHRIRQEHLDTPGPPGTDGTTCRSSAVSLTLPRIFTTSSTEVPQSTTTVPGPAIKPAGGGEVPRITIPARPVSFAEVHVENTVPVSPTNSMAEYQNLSPSREGSTCQRIAAAALPSPAHQTLSNEVVAHEKESRVSPLSSQGERRMPTQNINVTTLGLANRELLSNVPSAVTSESILLSSLAINSNFNSNLFSPSAGQHGSGVERTSMVAMVPSPQGDRFRGSGGGGGGGGSGGGGSCAVVIPRSALGRSVNLGDLYNIGTDKFCHETGGCIRLFTTDSMGQSSRACPSIHVQHVFDDSLRTRFEAQRVNPAHKLSILGGLSCAQGSAGHFLEMRDAVGAAEKDTIKATLFCHVIASEQHLQLSSFSSPSSSQYLSREVESILARSSNWATRATHFVSGIVRGATVVASIKGRAQGGRCGRSDLQVSLGKRLAAIQTALSNAASSSSSPTSSQGWSLGAGGGGGHSCHLGVLSGVGGGGQSVASPLSGGPAEQNKGWGKEDVDERAFSVRIFADFLGKAGSGESSQTLQELEEALQCVSRLQGENQGQAVPVLFYLFPLVDLLRSAYNYNVMPLHLQPAAQDDPSLVLLHPDEDTIARTERHFQELYDLAADVDILDYELQEAIKAHGNAVVSEHITCVDSLRRNLMAAMQELRARVSDMTVTVRFSQGRQDSSALTYVLDDIQQQWAPHVHRDVVVRLSARIKNRVSFLNDLKHAGINFASGDYENESAIIDAILSEHGEGRVYILVSYVEEAAHDEIWRKNLELLKKLVIDHTGGSPHLQNKAEGKGRGRDEEQHKAPPTSSHPIAPSFFFLELTASVDSSNDPPEDNLPSSVIRLYHNRRLVQDDVAEHMDKVAALCLVRYSEVERIGAAGTSREGGPHKTAPLRIQCPGTVYSRCGTEVKDWHCEKCVTQVEYGWDSYVYCDCGRAQLESIAYLCRHAQHRDGQFMRYGPTDDLTTELNKLQMKQEINILLLGETGVGKSTFINAFANYLTFEEMHHVKDDLMALIPSQFTVCQLGDYTGVKVCIGTKDDDNEEVGAGKSSTQSCKSYLFDYGKYKVRLIDTPGIGDTRGIEQDKKNFDNILRFLGHHTLIHGICILLKPNSARLNVLFRFCIMELLCHLHKSAKDNIVFVFTNARSTFYRPGDTMPPLMEMLKKVRDAPPHVRIEVSESTIYCLDNESFRFLAAAKQGVKFSDEQTADFARSWEISVNECRRLMNYVIGRNPHKVQDTVSVNEARRLILRLARPLGDISRLIQLNKQMMEEKMNEDLSSTNHISELRQQLFVPAVDLEYRKLDHPHTVCAANAHRDIVMVAGVAKYDYKTRCHTPCYLTNVDVETTNNPALRRCAAMGSGGNCNSCGCSWTVHMHVLTETKLIKIEQRDASIQERIKTVEDAKEEHQRNIQQMKERSKKLDEEQKAISKTLARFAVFLKCNAITPYNDSTLGYLNHLIDEEMNLRAAGAKNAEILNGLIKMKASYEEEVKILTTAMLDRSAVVDSSVFISAEEIQNNIQQLFALEINGPKIKQAMEELQKAHAEYFAYKETVVRTSSRGPWFLGNSASRRRNHQRTPNKAPAARQSQSQRQRHSLEYQGQRQQGAYMQGGVRSRAADSSFCYQQAGHHIPRGRNTQDPDSHGWGGNGYGGGPESDDYARKHWHYVHDDYHVTQRRGHEHYMQNEFSAQVAGNRHFMTDASGGPNDFRHGGVTLAGFSAKRRGGEKMPMQSFSLQTPASPMSPGGGPGRRRDTDPDDRGQSQPPSFLGSFWPFGAFRQ</sequence>
<evidence type="ECO:0000256" key="2">
    <source>
        <dbReference type="SAM" id="MobiDB-lite"/>
    </source>
</evidence>
<dbReference type="SUPFAM" id="SSF52540">
    <property type="entry name" value="P-loop containing nucleoside triphosphate hydrolases"/>
    <property type="match status" value="1"/>
</dbReference>
<dbReference type="Gene3D" id="3.40.50.300">
    <property type="entry name" value="P-loop containing nucleotide triphosphate hydrolases"/>
    <property type="match status" value="1"/>
</dbReference>
<feature type="region of interest" description="Disordered" evidence="2">
    <location>
        <begin position="1"/>
        <end position="34"/>
    </location>
</feature>
<feature type="compositionally biased region" description="Polar residues" evidence="2">
    <location>
        <begin position="1735"/>
        <end position="1744"/>
    </location>
</feature>
<proteinExistence type="predicted"/>
<dbReference type="Pfam" id="PF26633">
    <property type="entry name" value="DUF8206"/>
    <property type="match status" value="1"/>
</dbReference>
<feature type="region of interest" description="Disordered" evidence="2">
    <location>
        <begin position="1634"/>
        <end position="1660"/>
    </location>
</feature>
<feature type="region of interest" description="Disordered" evidence="2">
    <location>
        <begin position="1565"/>
        <end position="1616"/>
    </location>
</feature>
<dbReference type="Proteomes" id="UP000265515">
    <property type="component" value="Unassembled WGS sequence"/>
</dbReference>
<accession>A0A388MFZ6</accession>
<keyword evidence="1" id="KW-0175">Coiled coil</keyword>
<feature type="compositionally biased region" description="Polar residues" evidence="2">
    <location>
        <begin position="50"/>
        <end position="60"/>
    </location>
</feature>
<feature type="coiled-coil region" evidence="1">
    <location>
        <begin position="1402"/>
        <end position="1436"/>
    </location>
</feature>
<dbReference type="STRING" id="69332.A0A388MFZ6"/>
<dbReference type="OrthoDB" id="8954335at2759"/>
<dbReference type="PROSITE" id="PS00675">
    <property type="entry name" value="SIGMA54_INTERACT_1"/>
    <property type="match status" value="1"/>
</dbReference>
<dbReference type="PANTHER" id="PTHR32046:SF11">
    <property type="entry name" value="IMMUNE-ASSOCIATED NUCLEOTIDE-BINDING PROTEIN 10-LIKE"/>
    <property type="match status" value="1"/>
</dbReference>
<feature type="region of interest" description="Disordered" evidence="2">
    <location>
        <begin position="788"/>
        <end position="818"/>
    </location>
</feature>
<keyword evidence="5" id="KW-1185">Reference proteome</keyword>
<feature type="domain" description="DUF8206" evidence="3">
    <location>
        <begin position="1307"/>
        <end position="1384"/>
    </location>
</feature>
<dbReference type="InterPro" id="IPR027417">
    <property type="entry name" value="P-loop_NTPase"/>
</dbReference>
<protein>
    <recommendedName>
        <fullName evidence="3">DUF8206 domain-containing protein</fullName>
    </recommendedName>
</protein>
<dbReference type="PANTHER" id="PTHR32046">
    <property type="entry name" value="G DOMAIN-CONTAINING PROTEIN"/>
    <property type="match status" value="1"/>
</dbReference>
<name>A0A388MFZ6_CHABU</name>
<feature type="region of interest" description="Disordered" evidence="2">
    <location>
        <begin position="491"/>
        <end position="510"/>
    </location>
</feature>
<dbReference type="InterPro" id="IPR058519">
    <property type="entry name" value="DUF8206"/>
</dbReference>
<feature type="compositionally biased region" description="Gly residues" evidence="2">
    <location>
        <begin position="1648"/>
        <end position="1658"/>
    </location>
</feature>
<evidence type="ECO:0000313" key="4">
    <source>
        <dbReference type="EMBL" id="GBG93402.1"/>
    </source>
</evidence>